<feature type="chain" id="PRO_5046503650" evidence="3">
    <location>
        <begin position="35"/>
        <end position="1068"/>
    </location>
</feature>
<evidence type="ECO:0000313" key="6">
    <source>
        <dbReference type="Proteomes" id="UP000654304"/>
    </source>
</evidence>
<dbReference type="PANTHER" id="PTHR42776:SF4">
    <property type="entry name" value="ACYLAMINO-ACID-RELEASING ENZYME"/>
    <property type="match status" value="1"/>
</dbReference>
<evidence type="ECO:0000259" key="4">
    <source>
        <dbReference type="Pfam" id="PF00326"/>
    </source>
</evidence>
<dbReference type="Pfam" id="PF00326">
    <property type="entry name" value="Peptidase_S9"/>
    <property type="match status" value="1"/>
</dbReference>
<feature type="region of interest" description="Disordered" evidence="2">
    <location>
        <begin position="126"/>
        <end position="146"/>
    </location>
</feature>
<feature type="region of interest" description="Disordered" evidence="2">
    <location>
        <begin position="350"/>
        <end position="369"/>
    </location>
</feature>
<sequence length="1068" mass="118374">MSKFSYRLPAWRPVCAAALMLGVLSGTWSPASHAASLATEAALAAPIPVSAKKVITHDVYANWRNIQGSTLSRDGLWAAYALTAQEGDGEVVFRHLKDGREFRSPRGAAPLFSADGKFAAFAVRPTRAEQEKAKKEKKKPEDAPKSGLGIIDLQSGKIELIERVKQYAWSEEGGGWLAVLMEAVPEAKKDAKKDSAENKKDLDEADQVARAAAAGAPGAAAKKKESGSELLLIDVANSQRISLKDVGEMLWAKNGSALAYTLKPALKDSKDSKDSKEQAKDANKEVNKEATKESAKEVAELAAKEGVYLFTPADQQQLQIFSGTGSIKHLRFDEDGKQLAFLSNRDDLAKRRAEEEKKPKKAPAADAAAEKEDPAVYQLYYWKNAERNATLLASAATPGMPEKWGVSEFGELGFSKDGQRLFLGTAEIQKAEPKDAPEPVKVDLWHWKDPELQSVQKVRAEKDKQKNYKAVIHLADQRFVQLGSVQIPAVSVNDNPDFAMGSSDVPYKMLLSWDGSYRDVYAIDLKTGQSRLLAQKQRFVAGMSPAGKYVLGFDAKNYSWQAWSTADGKQVNLTGKIKARFEDHEHDTPQPRSPYGYAGWTEGDRSVVLYDQFDLWEVTPATLASRNLSQGYGRAHQLQLRYINLENTRPEVMEEPTPVAESKPLAQGDWMLSALNENTRASGFYQMPANGAQPQQLVFGDKLYGGVIKAKKADTVLFTRQSFTEFPDVWASDVKLNTPQKISQANPQQAQYNWGTQEIIEYSTTDGRKLKALLAKPENFDPAKKYPMMVYIYEKMTDNLHRHTVPAPSQNINVTRYLSNGYIVLRPDITYTTGHPGRSALQAVTGAVNKVVGMGFVDAKRVGIQGHSWGAYQINYLITRTNMFAAAEAGASMANMTSGYGGIRWGAGVSRAFQYETGQSRMGGTPWNKTAEYIENSPLFQIDKVKTPYLTKHNDEDDAVPWYQAIEFFTALRRLGKEAYWFNYNGEKHGLRDRENVKHYTVHMAEFFDHFLLGAGRPGWMEKPIPYLERGKRDVTPLFKPADSKGKEAKAVQPAKVEENTSAAAVAN</sequence>
<keyword evidence="6" id="KW-1185">Reference proteome</keyword>
<accession>A0ABR7A815</accession>
<feature type="signal peptide" evidence="3">
    <location>
        <begin position="1"/>
        <end position="34"/>
    </location>
</feature>
<dbReference type="RefSeq" id="WP_186904582.1">
    <property type="nucleotide sequence ID" value="NZ_JACOGD010000008.1"/>
</dbReference>
<dbReference type="Proteomes" id="UP000654304">
    <property type="component" value="Unassembled WGS sequence"/>
</dbReference>
<dbReference type="Gene3D" id="3.40.50.1820">
    <property type="entry name" value="alpha/beta hydrolase"/>
    <property type="match status" value="1"/>
</dbReference>
<evidence type="ECO:0000256" key="1">
    <source>
        <dbReference type="ARBA" id="ARBA00022801"/>
    </source>
</evidence>
<name>A0ABR7A815_9BURK</name>
<proteinExistence type="predicted"/>
<reference evidence="5 6" key="1">
    <citation type="submission" date="2020-08" db="EMBL/GenBank/DDBJ databases">
        <title>Novel species isolated from subtropical streams in China.</title>
        <authorList>
            <person name="Lu H."/>
        </authorList>
    </citation>
    <scope>NUCLEOTIDE SEQUENCE [LARGE SCALE GENOMIC DNA]</scope>
    <source>
        <strain evidence="5 6">CY22W</strain>
    </source>
</reference>
<feature type="region of interest" description="Disordered" evidence="2">
    <location>
        <begin position="267"/>
        <end position="292"/>
    </location>
</feature>
<feature type="compositionally biased region" description="Basic and acidic residues" evidence="2">
    <location>
        <begin position="126"/>
        <end position="144"/>
    </location>
</feature>
<evidence type="ECO:0000256" key="3">
    <source>
        <dbReference type="SAM" id="SignalP"/>
    </source>
</evidence>
<protein>
    <submittedName>
        <fullName evidence="5">S9 family peptidase</fullName>
    </submittedName>
</protein>
<keyword evidence="3" id="KW-0732">Signal</keyword>
<feature type="domain" description="Peptidase S9 prolyl oligopeptidase catalytic" evidence="4">
    <location>
        <begin position="837"/>
        <end position="1011"/>
    </location>
</feature>
<evidence type="ECO:0000256" key="2">
    <source>
        <dbReference type="SAM" id="MobiDB-lite"/>
    </source>
</evidence>
<evidence type="ECO:0000313" key="5">
    <source>
        <dbReference type="EMBL" id="MBC3932979.1"/>
    </source>
</evidence>
<dbReference type="SUPFAM" id="SSF82171">
    <property type="entry name" value="DPP6 N-terminal domain-like"/>
    <property type="match status" value="1"/>
</dbReference>
<dbReference type="EMBL" id="JACOGD010000008">
    <property type="protein sequence ID" value="MBC3932979.1"/>
    <property type="molecule type" value="Genomic_DNA"/>
</dbReference>
<keyword evidence="1" id="KW-0378">Hydrolase</keyword>
<dbReference type="SUPFAM" id="SSF53474">
    <property type="entry name" value="alpha/beta-Hydrolases"/>
    <property type="match status" value="1"/>
</dbReference>
<dbReference type="InterPro" id="IPR001375">
    <property type="entry name" value="Peptidase_S9_cat"/>
</dbReference>
<feature type="region of interest" description="Disordered" evidence="2">
    <location>
        <begin position="1038"/>
        <end position="1068"/>
    </location>
</feature>
<dbReference type="InterPro" id="IPR029058">
    <property type="entry name" value="AB_hydrolase_fold"/>
</dbReference>
<dbReference type="PANTHER" id="PTHR42776">
    <property type="entry name" value="SERINE PEPTIDASE S9 FAMILY MEMBER"/>
    <property type="match status" value="1"/>
</dbReference>
<comment type="caution">
    <text evidence="5">The sequence shown here is derived from an EMBL/GenBank/DDBJ whole genome shotgun (WGS) entry which is preliminary data.</text>
</comment>
<gene>
    <name evidence="5" type="ORF">H8K43_14975</name>
</gene>
<organism evidence="5 6">
    <name type="scientific">Undibacterium curvum</name>
    <dbReference type="NCBI Taxonomy" id="2762294"/>
    <lineage>
        <taxon>Bacteria</taxon>
        <taxon>Pseudomonadati</taxon>
        <taxon>Pseudomonadota</taxon>
        <taxon>Betaproteobacteria</taxon>
        <taxon>Burkholderiales</taxon>
        <taxon>Oxalobacteraceae</taxon>
        <taxon>Undibacterium</taxon>
    </lineage>
</organism>